<feature type="region of interest" description="Disordered" evidence="10">
    <location>
        <begin position="371"/>
        <end position="457"/>
    </location>
</feature>
<feature type="region of interest" description="Disordered" evidence="10">
    <location>
        <begin position="87"/>
        <end position="107"/>
    </location>
</feature>
<accession>A0A0D9R274</accession>
<dbReference type="InterPro" id="IPR038112">
    <property type="entry name" value="Receptor_IA-2_ectodomain_sf"/>
</dbReference>
<evidence type="ECO:0000256" key="1">
    <source>
        <dbReference type="ARBA" id="ARBA00004167"/>
    </source>
</evidence>
<feature type="compositionally biased region" description="Basic and acidic residues" evidence="10">
    <location>
        <begin position="389"/>
        <end position="400"/>
    </location>
</feature>
<dbReference type="Proteomes" id="UP000029965">
    <property type="component" value="Chromosome 21"/>
</dbReference>
<dbReference type="EMBL" id="AQIB01133724">
    <property type="status" value="NOT_ANNOTATED_CDS"/>
    <property type="molecule type" value="Genomic_DNA"/>
</dbReference>
<dbReference type="GO" id="GO:0016020">
    <property type="term" value="C:membrane"/>
    <property type="evidence" value="ECO:0007669"/>
    <property type="project" value="UniProtKB-SubCell"/>
</dbReference>
<evidence type="ECO:0000259" key="11">
    <source>
        <dbReference type="Pfam" id="PF11548"/>
    </source>
</evidence>
<feature type="region of interest" description="Disordered" evidence="10">
    <location>
        <begin position="557"/>
        <end position="587"/>
    </location>
</feature>
<evidence type="ECO:0008006" key="15">
    <source>
        <dbReference type="Google" id="ProtNLM"/>
    </source>
</evidence>
<dbReference type="GO" id="GO:0030133">
    <property type="term" value="C:transport vesicle"/>
    <property type="evidence" value="ECO:0007669"/>
    <property type="project" value="UniProtKB-SubCell"/>
</dbReference>
<evidence type="ECO:0000256" key="5">
    <source>
        <dbReference type="ARBA" id="ARBA00022989"/>
    </source>
</evidence>
<keyword evidence="7" id="KW-0675">Receptor</keyword>
<dbReference type="EMBL" id="AQIB01133722">
    <property type="status" value="NOT_ANNOTATED_CDS"/>
    <property type="molecule type" value="Genomic_DNA"/>
</dbReference>
<feature type="domain" description="RESP18" evidence="12">
    <location>
        <begin position="46"/>
        <end position="89"/>
    </location>
</feature>
<dbReference type="GO" id="GO:0045202">
    <property type="term" value="C:synapse"/>
    <property type="evidence" value="ECO:0007669"/>
    <property type="project" value="TreeGrafter"/>
</dbReference>
<dbReference type="EMBL" id="AQIB01133723">
    <property type="status" value="NOT_ANNOTATED_CDS"/>
    <property type="molecule type" value="Genomic_DNA"/>
</dbReference>
<dbReference type="InterPro" id="IPR033522">
    <property type="entry name" value="IA-2/IA-2_beta"/>
</dbReference>
<evidence type="ECO:0000259" key="12">
    <source>
        <dbReference type="Pfam" id="PF14948"/>
    </source>
</evidence>
<dbReference type="PANTHER" id="PTHR46106">
    <property type="entry name" value="IA-2 PROTEIN TYROSINE PHOSPHATASE, ISOFORM C"/>
    <property type="match status" value="1"/>
</dbReference>
<dbReference type="InterPro" id="IPR021613">
    <property type="entry name" value="Receptor_IA-2_dom"/>
</dbReference>
<keyword evidence="5" id="KW-1133">Transmembrane helix</keyword>
<dbReference type="GeneTree" id="ENSGT00940000165471"/>
<evidence type="ECO:0000313" key="14">
    <source>
        <dbReference type="Proteomes" id="UP000029965"/>
    </source>
</evidence>
<evidence type="ECO:0000256" key="7">
    <source>
        <dbReference type="ARBA" id="ARBA00023170"/>
    </source>
</evidence>
<reference evidence="13" key="2">
    <citation type="submission" date="2025-08" db="UniProtKB">
        <authorList>
            <consortium name="Ensembl"/>
        </authorList>
    </citation>
    <scope>IDENTIFICATION</scope>
</reference>
<dbReference type="AlphaFoldDB" id="A0A0D9R274"/>
<dbReference type="STRING" id="60711.ENSCSAP00000002713"/>
<dbReference type="EMBL" id="AQIB01133719">
    <property type="status" value="NOT_ANNOTATED_CDS"/>
    <property type="molecule type" value="Genomic_DNA"/>
</dbReference>
<dbReference type="Pfam" id="PF14948">
    <property type="entry name" value="RESP18"/>
    <property type="match status" value="1"/>
</dbReference>
<name>A0A0D9R274_CHLSB</name>
<feature type="region of interest" description="Disordered" evidence="10">
    <location>
        <begin position="244"/>
        <end position="272"/>
    </location>
</feature>
<dbReference type="GO" id="GO:0035773">
    <property type="term" value="P:insulin secretion involved in cellular response to glucose stimulus"/>
    <property type="evidence" value="ECO:0007669"/>
    <property type="project" value="TreeGrafter"/>
</dbReference>
<evidence type="ECO:0000256" key="10">
    <source>
        <dbReference type="SAM" id="MobiDB-lite"/>
    </source>
</evidence>
<keyword evidence="8" id="KW-0325">Glycoprotein</keyword>
<dbReference type="eggNOG" id="KOG0793">
    <property type="taxonomic scope" value="Eukaryota"/>
</dbReference>
<evidence type="ECO:0000313" key="13">
    <source>
        <dbReference type="Ensembl" id="ENSCSAP00000002713.1"/>
    </source>
</evidence>
<protein>
    <recommendedName>
        <fullName evidence="15">Protein-tyrosine phosphatase receptor IA-2 ectodomain domain-containing protein</fullName>
    </recommendedName>
</protein>
<proteinExistence type="predicted"/>
<dbReference type="InterPro" id="IPR029403">
    <property type="entry name" value="RESP18_dom"/>
</dbReference>
<organism evidence="13 14">
    <name type="scientific">Chlorocebus sabaeus</name>
    <name type="common">Green monkey</name>
    <name type="synonym">Simia sabaea</name>
    <dbReference type="NCBI Taxonomy" id="60711"/>
    <lineage>
        <taxon>Eukaryota</taxon>
        <taxon>Metazoa</taxon>
        <taxon>Chordata</taxon>
        <taxon>Craniata</taxon>
        <taxon>Vertebrata</taxon>
        <taxon>Euteleostomi</taxon>
        <taxon>Mammalia</taxon>
        <taxon>Eutheria</taxon>
        <taxon>Euarchontoglires</taxon>
        <taxon>Primates</taxon>
        <taxon>Haplorrhini</taxon>
        <taxon>Catarrhini</taxon>
        <taxon>Cercopithecidae</taxon>
        <taxon>Cercopithecinae</taxon>
        <taxon>Chlorocebus</taxon>
    </lineage>
</organism>
<dbReference type="Pfam" id="PF11548">
    <property type="entry name" value="Receptor_IA-2"/>
    <property type="match status" value="1"/>
</dbReference>
<dbReference type="GO" id="GO:0051046">
    <property type="term" value="P:regulation of secretion"/>
    <property type="evidence" value="ECO:0007669"/>
    <property type="project" value="TreeGrafter"/>
</dbReference>
<keyword evidence="4" id="KW-0732">Signal</keyword>
<evidence type="ECO:0000256" key="6">
    <source>
        <dbReference type="ARBA" id="ARBA00023136"/>
    </source>
</evidence>
<dbReference type="EMBL" id="AQIB01133720">
    <property type="status" value="NOT_ANNOTATED_CDS"/>
    <property type="molecule type" value="Genomic_DNA"/>
</dbReference>
<dbReference type="EMBL" id="AQIB01154776">
    <property type="status" value="NOT_ANNOTATED_CDS"/>
    <property type="molecule type" value="Genomic_DNA"/>
</dbReference>
<dbReference type="Gene3D" id="3.30.70.2470">
    <property type="entry name" value="Protein-tyrosine phosphatase receptor IA-2 ectodomain"/>
    <property type="match status" value="1"/>
</dbReference>
<dbReference type="EMBL" id="AQIB01154777">
    <property type="status" value="NOT_ANNOTATED_CDS"/>
    <property type="molecule type" value="Genomic_DNA"/>
</dbReference>
<sequence length="641" mass="69342">MCVTFLLPDNETSRSVLPASPADGVFGRCQKVPAMDFYRYEVSPVALQRLRVALQKLSGTGFTWQDDYTQYVMGQELADLPKTYLRHPEASSPARPSKHSVGNERRYSQEGGAALAKAFRRHLPFLEALSQAPASDALARTRMAQDRPRAEGDDRFSKSILTYVAHTSALTYPPGPQAQLPEDLLPQTLSQLQPDELSPKVDSSVERHHLMAALGAYAAQRSPAPPGKGSLEPQYLLRAPSRMPRPLLSPAIPQKWPSPLGDPEDPPSTGEGARIHTLLKDLQRQPAEARGLSDLELDGMAELMAGLMQGMDHRGALGGPGKATLGESGEQADGPKAALHGESFPDDGVQEDDDRLYQEVHRLSATLGGLLQDHGSRLSPGALPFAKPLKMERKKSERPEASLSSEEETAGVENVKSQTYSKDLLGQQPHSEPGAGAFGELQNQMPGPSEEEQSLPAGAQEALGDGLQLEVKPSEEEARGYIVTDRDPLRPEEGRQLVEDVARLLQMPSSVFADVEVLGPAVTFKVGANVQNLTTADVEKATGEALSTHMYTHTHVRTHTRTQTYTHSRGRERRTVPTGSNPKEGHSFRGKLLCSDGDEGAVAGQCGCPWAPSGISQFGEGWAALMCGTVSDRRQDTQGCK</sequence>
<dbReference type="EMBL" id="AQIB01154774">
    <property type="status" value="NOT_ANNOTATED_CDS"/>
    <property type="molecule type" value="Genomic_DNA"/>
</dbReference>
<evidence type="ECO:0000256" key="3">
    <source>
        <dbReference type="ARBA" id="ARBA00022692"/>
    </source>
</evidence>
<dbReference type="SMART" id="SM01305">
    <property type="entry name" value="RESP18"/>
    <property type="match status" value="1"/>
</dbReference>
<evidence type="ECO:0000256" key="8">
    <source>
        <dbReference type="ARBA" id="ARBA00023180"/>
    </source>
</evidence>
<evidence type="ECO:0000256" key="2">
    <source>
        <dbReference type="ARBA" id="ARBA00004398"/>
    </source>
</evidence>
<comment type="subcellular location">
    <subcellularLocation>
        <location evidence="2">Cytoplasmic vesicle</location>
        <location evidence="2">Secretory vesicle</location>
    </subcellularLocation>
    <subcellularLocation>
        <location evidence="1">Membrane</location>
        <topology evidence="1">Single-pass membrane protein</topology>
    </subcellularLocation>
</comment>
<keyword evidence="9" id="KW-0968">Cytoplasmic vesicle</keyword>
<reference evidence="13" key="3">
    <citation type="submission" date="2025-09" db="UniProtKB">
        <authorList>
            <consortium name="Ensembl"/>
        </authorList>
    </citation>
    <scope>IDENTIFICATION</scope>
</reference>
<feature type="domain" description="Protein-tyrosine phosphatase receptor IA-2 ectodomain" evidence="11">
    <location>
        <begin position="478"/>
        <end position="544"/>
    </location>
</feature>
<evidence type="ECO:0000256" key="4">
    <source>
        <dbReference type="ARBA" id="ARBA00022729"/>
    </source>
</evidence>
<dbReference type="OMA" id="YEMGLMN"/>
<dbReference type="PANTHER" id="PTHR46106:SF5">
    <property type="entry name" value="RECEPTOR-TYPE TYROSINE-PROTEIN PHOSPHATASE N2"/>
    <property type="match status" value="1"/>
</dbReference>
<dbReference type="Ensembl" id="ENSCSAT00000004458.1">
    <property type="protein sequence ID" value="ENSCSAP00000002713.1"/>
    <property type="gene ID" value="ENSCSAG00000006417.1"/>
</dbReference>
<dbReference type="EMBL" id="AQIB01154775">
    <property type="status" value="NOT_ANNOTATED_CDS"/>
    <property type="molecule type" value="Genomic_DNA"/>
</dbReference>
<keyword evidence="14" id="KW-1185">Reference proteome</keyword>
<dbReference type="GO" id="GO:0030141">
    <property type="term" value="C:secretory granule"/>
    <property type="evidence" value="ECO:0007669"/>
    <property type="project" value="InterPro"/>
</dbReference>
<feature type="region of interest" description="Disordered" evidence="10">
    <location>
        <begin position="312"/>
        <end position="350"/>
    </location>
</feature>
<keyword evidence="6" id="KW-0472">Membrane</keyword>
<reference evidence="13 14" key="1">
    <citation type="submission" date="2014-03" db="EMBL/GenBank/DDBJ databases">
        <authorList>
            <person name="Warren W."/>
            <person name="Wilson R.K."/>
        </authorList>
    </citation>
    <scope>NUCLEOTIDE SEQUENCE</scope>
</reference>
<dbReference type="Bgee" id="ENSCSAG00000006417">
    <property type="expression patterns" value="Expressed in caudate nucleus and 4 other cell types or tissues"/>
</dbReference>
<dbReference type="EMBL" id="AQIB01133721">
    <property type="status" value="NOT_ANNOTATED_CDS"/>
    <property type="molecule type" value="Genomic_DNA"/>
</dbReference>
<keyword evidence="3" id="KW-0812">Transmembrane</keyword>
<evidence type="ECO:0000256" key="9">
    <source>
        <dbReference type="ARBA" id="ARBA00023329"/>
    </source>
</evidence>